<evidence type="ECO:0000313" key="3">
    <source>
        <dbReference type="Proteomes" id="UP001596067"/>
    </source>
</evidence>
<dbReference type="Gene3D" id="1.50.10.20">
    <property type="match status" value="1"/>
</dbReference>
<feature type="chain" id="PRO_5047265073" evidence="1">
    <location>
        <begin position="33"/>
        <end position="942"/>
    </location>
</feature>
<dbReference type="SUPFAM" id="SSF56219">
    <property type="entry name" value="DNase I-like"/>
    <property type="match status" value="1"/>
</dbReference>
<name>A0ABW1F7K7_9ACTN</name>
<dbReference type="Gene3D" id="3.60.10.10">
    <property type="entry name" value="Endonuclease/exonuclease/phosphatase"/>
    <property type="match status" value="1"/>
</dbReference>
<keyword evidence="3" id="KW-1185">Reference proteome</keyword>
<gene>
    <name evidence="2" type="ORF">ACFP0N_30060</name>
</gene>
<proteinExistence type="predicted"/>
<accession>A0ABW1F7K7</accession>
<dbReference type="Proteomes" id="UP001596067">
    <property type="component" value="Unassembled WGS sequence"/>
</dbReference>
<organism evidence="2 3">
    <name type="scientific">Kitasatospora aburaviensis</name>
    <dbReference type="NCBI Taxonomy" id="67265"/>
    <lineage>
        <taxon>Bacteria</taxon>
        <taxon>Bacillati</taxon>
        <taxon>Actinomycetota</taxon>
        <taxon>Actinomycetes</taxon>
        <taxon>Kitasatosporales</taxon>
        <taxon>Streptomycetaceae</taxon>
        <taxon>Kitasatospora</taxon>
    </lineage>
</organism>
<dbReference type="SUPFAM" id="SSF48208">
    <property type="entry name" value="Six-hairpin glycosidases"/>
    <property type="match status" value="1"/>
</dbReference>
<evidence type="ECO:0000313" key="2">
    <source>
        <dbReference type="EMBL" id="MFC5889223.1"/>
    </source>
</evidence>
<dbReference type="InterPro" id="IPR008928">
    <property type="entry name" value="6-hairpin_glycosidase_sf"/>
</dbReference>
<evidence type="ECO:0000256" key="1">
    <source>
        <dbReference type="SAM" id="SignalP"/>
    </source>
</evidence>
<dbReference type="EMBL" id="JBHSOD010000053">
    <property type="protein sequence ID" value="MFC5889223.1"/>
    <property type="molecule type" value="Genomic_DNA"/>
</dbReference>
<sequence length="942" mass="100039">MLRRLLRRLLAAGVAAALAAGLLGALAGTAYAVPPGSQLPATWNMLHTPAAWDAAYNLARTRDIVALQEVPEALPNNGNLIHVAAHTSPGHPYVIDHYYYVPQQDLPVRNLYILRDSLIPTTLRLGFFTAREARHVEVVESTIVGSRPALAVVDGEGAEAVMFASVHAFSGGGGDAPSLVTQVSVAAGAESGGRWAVLGDYNRAPDTMQGNLPAGSHVYRSGQATQLSGNELDYMVSSMDVEAWNTVHVGQNHASDHYQVYFGAQQGGAETQVVAYRDTGTAELAALGEPAVPVADGSLVDAFWAQSHRQLWRSARSFAFGDEWFVQLQNVQSKKCLTTGAPFLAVAPVVTATCSLNPTAGELWSYNPALHTLSTSKGQIVQARTDDATPVIALRPFSSVMFPNQPAVLEQRPVDLATFFNGGTTTRTGVALVDSSTHQRLQDYHPWIGSHRLAEGSNVSSGAAGADERWSLEVGSWVGFKIKSTQRNEYVAVVGDGTTAGLVTDATGPDSSWYFDGPLLKNMTTHGALGDFGGGTLHVGRTVRTEISVESYEPQPVVREIPTEAIGRATSFLATTMDHYGSPADLRVPRSYTGGHFAPGEEFGPEGYQASFTYDNALVITALLMQGSSSGVSHAMELGDSLLYAQAHDIVPDGRIRASYEPQPFVTATGTPYVGGFSVYTGNMAWAGMALTRLHRVTGEQRYLDGALRIANWIQTNAADTRGAGGYTGGLRNSDGTGAEMTPIQWKATEHNIDTGAFFAMLAAATGDQMWKTRSDNAFAFVAGMQADDGRLWTGTGLDGVTQNRDTVPEDVQTWSYLATLNPAYARSVDWAAGNLAATDGPFTGVSFGRTDTSKVWFEGTAHLLAAYYARGAAGDDAKAAALLDTLKLAQTQAPNGDGRGIVAASGDGLTTGEGDTYYASLHTGATAWFVIAALGRNPFRL</sequence>
<keyword evidence="1" id="KW-0732">Signal</keyword>
<dbReference type="InterPro" id="IPR036691">
    <property type="entry name" value="Endo/exonu/phosph_ase_sf"/>
</dbReference>
<dbReference type="RefSeq" id="WP_345328148.1">
    <property type="nucleotide sequence ID" value="NZ_BAAAVH010000016.1"/>
</dbReference>
<protein>
    <submittedName>
        <fullName evidence="2">Uncharacterized protein</fullName>
    </submittedName>
</protein>
<dbReference type="InterPro" id="IPR006311">
    <property type="entry name" value="TAT_signal"/>
</dbReference>
<dbReference type="PROSITE" id="PS51318">
    <property type="entry name" value="TAT"/>
    <property type="match status" value="1"/>
</dbReference>
<feature type="signal peptide" evidence="1">
    <location>
        <begin position="1"/>
        <end position="32"/>
    </location>
</feature>
<comment type="caution">
    <text evidence="2">The sequence shown here is derived from an EMBL/GenBank/DDBJ whole genome shotgun (WGS) entry which is preliminary data.</text>
</comment>
<reference evidence="3" key="1">
    <citation type="journal article" date="2019" name="Int. J. Syst. Evol. Microbiol.">
        <title>The Global Catalogue of Microorganisms (GCM) 10K type strain sequencing project: providing services to taxonomists for standard genome sequencing and annotation.</title>
        <authorList>
            <consortium name="The Broad Institute Genomics Platform"/>
            <consortium name="The Broad Institute Genome Sequencing Center for Infectious Disease"/>
            <person name="Wu L."/>
            <person name="Ma J."/>
        </authorList>
    </citation>
    <scope>NUCLEOTIDE SEQUENCE [LARGE SCALE GENOMIC DNA]</scope>
    <source>
        <strain evidence="3">CGMCC 4.1469</strain>
    </source>
</reference>